<name>A0A2G9WZ61_9HYPH</name>
<protein>
    <recommendedName>
        <fullName evidence="4">HTH lacI-type domain-containing protein</fullName>
    </recommendedName>
</protein>
<evidence type="ECO:0000256" key="1">
    <source>
        <dbReference type="ARBA" id="ARBA00023015"/>
    </source>
</evidence>
<dbReference type="Gene3D" id="3.40.50.2300">
    <property type="match status" value="2"/>
</dbReference>
<dbReference type="CDD" id="cd01392">
    <property type="entry name" value="HTH_LacI"/>
    <property type="match status" value="1"/>
</dbReference>
<evidence type="ECO:0000313" key="5">
    <source>
        <dbReference type="EMBL" id="PIO99953.1"/>
    </source>
</evidence>
<dbReference type="Proteomes" id="UP000231070">
    <property type="component" value="Unassembled WGS sequence"/>
</dbReference>
<keyword evidence="3" id="KW-0804">Transcription</keyword>
<comment type="caution">
    <text evidence="5">The sequence shown here is derived from an EMBL/GenBank/DDBJ whole genome shotgun (WGS) entry which is preliminary data.</text>
</comment>
<organism evidence="5 6">
    <name type="scientific">Pleomorphomonas carboxyditropha</name>
    <dbReference type="NCBI Taxonomy" id="2023338"/>
    <lineage>
        <taxon>Bacteria</taxon>
        <taxon>Pseudomonadati</taxon>
        <taxon>Pseudomonadota</taxon>
        <taxon>Alphaproteobacteria</taxon>
        <taxon>Hyphomicrobiales</taxon>
        <taxon>Pleomorphomonadaceae</taxon>
        <taxon>Pleomorphomonas</taxon>
    </lineage>
</organism>
<evidence type="ECO:0000256" key="2">
    <source>
        <dbReference type="ARBA" id="ARBA00023125"/>
    </source>
</evidence>
<dbReference type="OrthoDB" id="8328706at2"/>
<dbReference type="InterPro" id="IPR028082">
    <property type="entry name" value="Peripla_BP_I"/>
</dbReference>
<dbReference type="CDD" id="cd20010">
    <property type="entry name" value="PBP1_AglR-like"/>
    <property type="match status" value="1"/>
</dbReference>
<dbReference type="Pfam" id="PF00356">
    <property type="entry name" value="LacI"/>
    <property type="match status" value="1"/>
</dbReference>
<dbReference type="GO" id="GO:0000976">
    <property type="term" value="F:transcription cis-regulatory region binding"/>
    <property type="evidence" value="ECO:0007669"/>
    <property type="project" value="TreeGrafter"/>
</dbReference>
<evidence type="ECO:0000313" key="6">
    <source>
        <dbReference type="Proteomes" id="UP000231070"/>
    </source>
</evidence>
<dbReference type="InterPro" id="IPR010982">
    <property type="entry name" value="Lambda_DNA-bd_dom_sf"/>
</dbReference>
<dbReference type="SUPFAM" id="SSF53822">
    <property type="entry name" value="Periplasmic binding protein-like I"/>
    <property type="match status" value="1"/>
</dbReference>
<dbReference type="AlphaFoldDB" id="A0A2G9WZ61"/>
<dbReference type="Pfam" id="PF13377">
    <property type="entry name" value="Peripla_BP_3"/>
    <property type="match status" value="1"/>
</dbReference>
<reference evidence="5 6" key="1">
    <citation type="submission" date="2017-08" db="EMBL/GenBank/DDBJ databases">
        <title>Pleomorphomonas carboxidotrophicus sp. nov., a new mesophilic hydrogenogenic carboxidotroph.</title>
        <authorList>
            <person name="Esquivel-Elizondo S."/>
            <person name="Krajmalnik-Brown R."/>
            <person name="Maldonado J."/>
        </authorList>
    </citation>
    <scope>NUCLEOTIDE SEQUENCE [LARGE SCALE GENOMIC DNA]</scope>
    <source>
        <strain evidence="5 6">SVCO-16</strain>
    </source>
</reference>
<evidence type="ECO:0000256" key="3">
    <source>
        <dbReference type="ARBA" id="ARBA00023163"/>
    </source>
</evidence>
<dbReference type="SUPFAM" id="SSF47413">
    <property type="entry name" value="lambda repressor-like DNA-binding domains"/>
    <property type="match status" value="1"/>
</dbReference>
<keyword evidence="1" id="KW-0805">Transcription regulation</keyword>
<dbReference type="PANTHER" id="PTHR30146:SF155">
    <property type="entry name" value="ALANINE RACEMASE"/>
    <property type="match status" value="1"/>
</dbReference>
<dbReference type="PANTHER" id="PTHR30146">
    <property type="entry name" value="LACI-RELATED TRANSCRIPTIONAL REPRESSOR"/>
    <property type="match status" value="1"/>
</dbReference>
<keyword evidence="2" id="KW-0238">DNA-binding</keyword>
<sequence length="362" mass="39493">MAVGRPLRNGSSVGWEGEGLGIKELARHLNISIGTVSRALNGHPEVNAETRKRVLEAAAALGYAPDQAGRSLRQGTLNVVALLLSTDLTSKTDTMFFMELSRGIQDQFAEHGLDLVIHLNKPGMDMLDRVKRIVERRQADALILAETRDDDPRLDYLAGRGFPFATMGRSWSGGSHPWMDLDFDSAMRAAIDRLAGFGHRRVALVTGDPGYMLDSMLRDAYRRELAGHDLAVDEALMIKADTHEEGGYRAMTDFLAMSAPPTAVIFPHYRAVVGAYACLAEAGLQPGRDVAILSCSADTTIAQFMAPPLTCFRLDLYGLGGRLAQALLASMPRFAESYGSALVQEIWPWELIGRDSDGFRVG</sequence>
<evidence type="ECO:0000259" key="4">
    <source>
        <dbReference type="PROSITE" id="PS50932"/>
    </source>
</evidence>
<keyword evidence="6" id="KW-1185">Reference proteome</keyword>
<dbReference type="EMBL" id="NQVN01000003">
    <property type="protein sequence ID" value="PIO99953.1"/>
    <property type="molecule type" value="Genomic_DNA"/>
</dbReference>
<dbReference type="InterPro" id="IPR000843">
    <property type="entry name" value="HTH_LacI"/>
</dbReference>
<feature type="domain" description="HTH lacI-type" evidence="4">
    <location>
        <begin position="20"/>
        <end position="74"/>
    </location>
</feature>
<dbReference type="GO" id="GO:0003700">
    <property type="term" value="F:DNA-binding transcription factor activity"/>
    <property type="evidence" value="ECO:0007669"/>
    <property type="project" value="TreeGrafter"/>
</dbReference>
<dbReference type="PROSITE" id="PS50932">
    <property type="entry name" value="HTH_LACI_2"/>
    <property type="match status" value="1"/>
</dbReference>
<dbReference type="SMART" id="SM00354">
    <property type="entry name" value="HTH_LACI"/>
    <property type="match status" value="1"/>
</dbReference>
<gene>
    <name evidence="5" type="ORF">CJ014_08615</name>
</gene>
<dbReference type="InterPro" id="IPR046335">
    <property type="entry name" value="LacI/GalR-like_sensor"/>
</dbReference>
<proteinExistence type="predicted"/>
<accession>A0A2G9WZ61</accession>
<dbReference type="Gene3D" id="1.10.260.40">
    <property type="entry name" value="lambda repressor-like DNA-binding domains"/>
    <property type="match status" value="1"/>
</dbReference>